<dbReference type="PANTHER" id="PTHR33223">
    <property type="entry name" value="CCHC-TYPE DOMAIN-CONTAINING PROTEIN"/>
    <property type="match status" value="1"/>
</dbReference>
<organism evidence="3 4">
    <name type="scientific">Phytophthora palmivora</name>
    <dbReference type="NCBI Taxonomy" id="4796"/>
    <lineage>
        <taxon>Eukaryota</taxon>
        <taxon>Sar</taxon>
        <taxon>Stramenopiles</taxon>
        <taxon>Oomycota</taxon>
        <taxon>Peronosporomycetes</taxon>
        <taxon>Peronosporales</taxon>
        <taxon>Peronosporaceae</taxon>
        <taxon>Phytophthora</taxon>
    </lineage>
</organism>
<accession>A0A2P4X639</accession>
<sequence>MMRDSEWMKLFAPVPLAQVRWPSLGPLLAGPMEWSDTAEVAETTILLLKAMGFRVTSRPSPWILSDWNLDLASVELLRWRGKLRKAFGVQIKPRLLTTSDATNPNKITTMKTPETKKGERFRATAGTPYFEDSHMLSPKKSRTRLGRNKWESEEDNSAEAEEGSDDDHGYRPSRDETVKDQIYHLSNDRGDQGGSQYLELRSHVSLDKIAQFDGRRYRSDDSLQWLKRFIYEIKGTRMPQDSWCEPFSLSLGRTAKSWYRQLPRKIQKRWNLLSEAFLDYYCSQFDQSARTRYYSAKRKDKETICDFLTRLNGYARTAKIQYERGGADAADHVEQFLLNCGDDDIMDMLYS</sequence>
<evidence type="ECO:0000313" key="4">
    <source>
        <dbReference type="Proteomes" id="UP000237271"/>
    </source>
</evidence>
<dbReference type="Pfam" id="PF03732">
    <property type="entry name" value="Retrotrans_gag"/>
    <property type="match status" value="1"/>
</dbReference>
<proteinExistence type="predicted"/>
<dbReference type="OrthoDB" id="122772at2759"/>
<evidence type="ECO:0000256" key="1">
    <source>
        <dbReference type="SAM" id="MobiDB-lite"/>
    </source>
</evidence>
<protein>
    <recommendedName>
        <fullName evidence="2">Retrotransposon gag domain-containing protein</fullName>
    </recommendedName>
</protein>
<dbReference type="InterPro" id="IPR005162">
    <property type="entry name" value="Retrotrans_gag_dom"/>
</dbReference>
<feature type="compositionally biased region" description="Basic residues" evidence="1">
    <location>
        <begin position="137"/>
        <end position="147"/>
    </location>
</feature>
<feature type="region of interest" description="Disordered" evidence="1">
    <location>
        <begin position="100"/>
        <end position="174"/>
    </location>
</feature>
<evidence type="ECO:0000313" key="3">
    <source>
        <dbReference type="EMBL" id="POM61018.1"/>
    </source>
</evidence>
<reference evidence="3 4" key="1">
    <citation type="journal article" date="2017" name="Genome Biol. Evol.">
        <title>Phytophthora megakarya and P. palmivora, closely related causal agents of cacao black pod rot, underwent increases in genome sizes and gene numbers by different mechanisms.</title>
        <authorList>
            <person name="Ali S.S."/>
            <person name="Shao J."/>
            <person name="Lary D.J."/>
            <person name="Kronmiller B."/>
            <person name="Shen D."/>
            <person name="Strem M.D."/>
            <person name="Amoako-Attah I."/>
            <person name="Akrofi A.Y."/>
            <person name="Begoude B.A."/>
            <person name="Ten Hoopen G.M."/>
            <person name="Coulibaly K."/>
            <person name="Kebe B.I."/>
            <person name="Melnick R.L."/>
            <person name="Guiltinan M.J."/>
            <person name="Tyler B.M."/>
            <person name="Meinhardt L.W."/>
            <person name="Bailey B.A."/>
        </authorList>
    </citation>
    <scope>NUCLEOTIDE SEQUENCE [LARGE SCALE GENOMIC DNA]</scope>
    <source>
        <strain evidence="4">sbr112.9</strain>
    </source>
</reference>
<evidence type="ECO:0000259" key="2">
    <source>
        <dbReference type="Pfam" id="PF03732"/>
    </source>
</evidence>
<dbReference type="PANTHER" id="PTHR33223:SF6">
    <property type="entry name" value="CCHC-TYPE DOMAIN-CONTAINING PROTEIN"/>
    <property type="match status" value="1"/>
</dbReference>
<feature type="compositionally biased region" description="Basic and acidic residues" evidence="1">
    <location>
        <begin position="113"/>
        <end position="122"/>
    </location>
</feature>
<feature type="compositionally biased region" description="Polar residues" evidence="1">
    <location>
        <begin position="100"/>
        <end position="112"/>
    </location>
</feature>
<gene>
    <name evidence="3" type="ORF">PHPALM_30036</name>
</gene>
<keyword evidence="4" id="KW-1185">Reference proteome</keyword>
<comment type="caution">
    <text evidence="3">The sequence shown here is derived from an EMBL/GenBank/DDBJ whole genome shotgun (WGS) entry which is preliminary data.</text>
</comment>
<dbReference type="EMBL" id="NCKW01016422">
    <property type="protein sequence ID" value="POM61018.1"/>
    <property type="molecule type" value="Genomic_DNA"/>
</dbReference>
<feature type="compositionally biased region" description="Acidic residues" evidence="1">
    <location>
        <begin position="152"/>
        <end position="165"/>
    </location>
</feature>
<feature type="domain" description="Retrotransposon gag" evidence="2">
    <location>
        <begin position="247"/>
        <end position="320"/>
    </location>
</feature>
<dbReference type="AlphaFoldDB" id="A0A2P4X639"/>
<dbReference type="Proteomes" id="UP000237271">
    <property type="component" value="Unassembled WGS sequence"/>
</dbReference>
<name>A0A2P4X639_9STRA</name>